<dbReference type="InterPro" id="IPR014752">
    <property type="entry name" value="Arrestin-like_C"/>
</dbReference>
<dbReference type="RefSeq" id="XP_060278245.1">
    <property type="nucleotide sequence ID" value="XM_060430761.1"/>
</dbReference>
<proteinExistence type="predicted"/>
<dbReference type="AlphaFoldDB" id="A0AAJ0BQ54"/>
<dbReference type="GeneID" id="85313948"/>
<protein>
    <recommendedName>
        <fullName evidence="4">Arrestin-like N-terminal domain-containing protein</fullName>
    </recommendedName>
</protein>
<evidence type="ECO:0008006" key="4">
    <source>
        <dbReference type="Google" id="ProtNLM"/>
    </source>
</evidence>
<dbReference type="EMBL" id="MU839044">
    <property type="protein sequence ID" value="KAK1762032.1"/>
    <property type="molecule type" value="Genomic_DNA"/>
</dbReference>
<feature type="compositionally biased region" description="Polar residues" evidence="1">
    <location>
        <begin position="406"/>
        <end position="415"/>
    </location>
</feature>
<feature type="region of interest" description="Disordered" evidence="1">
    <location>
        <begin position="406"/>
        <end position="456"/>
    </location>
</feature>
<evidence type="ECO:0000313" key="3">
    <source>
        <dbReference type="Proteomes" id="UP001244011"/>
    </source>
</evidence>
<dbReference type="Gene3D" id="2.60.40.640">
    <property type="match status" value="1"/>
</dbReference>
<dbReference type="Proteomes" id="UP001244011">
    <property type="component" value="Unassembled WGS sequence"/>
</dbReference>
<evidence type="ECO:0000313" key="2">
    <source>
        <dbReference type="EMBL" id="KAK1762032.1"/>
    </source>
</evidence>
<keyword evidence="3" id="KW-1185">Reference proteome</keyword>
<evidence type="ECO:0000256" key="1">
    <source>
        <dbReference type="SAM" id="MobiDB-lite"/>
    </source>
</evidence>
<reference evidence="2" key="1">
    <citation type="submission" date="2023-06" db="EMBL/GenBank/DDBJ databases">
        <title>Genome-scale phylogeny and comparative genomics of the fungal order Sordariales.</title>
        <authorList>
            <consortium name="Lawrence Berkeley National Laboratory"/>
            <person name="Hensen N."/>
            <person name="Bonometti L."/>
            <person name="Westerberg I."/>
            <person name="Brannstrom I.O."/>
            <person name="Guillou S."/>
            <person name="Cros-Aarteil S."/>
            <person name="Calhoun S."/>
            <person name="Haridas S."/>
            <person name="Kuo A."/>
            <person name="Mondo S."/>
            <person name="Pangilinan J."/>
            <person name="Riley R."/>
            <person name="Labutti K."/>
            <person name="Andreopoulos B."/>
            <person name="Lipzen A."/>
            <person name="Chen C."/>
            <person name="Yanf M."/>
            <person name="Daum C."/>
            <person name="Ng V."/>
            <person name="Clum A."/>
            <person name="Steindorff A."/>
            <person name="Ohm R."/>
            <person name="Martin F."/>
            <person name="Silar P."/>
            <person name="Natvig D."/>
            <person name="Lalanne C."/>
            <person name="Gautier V."/>
            <person name="Ament-Velasquez S.L."/>
            <person name="Kruys A."/>
            <person name="Hutchinson M.I."/>
            <person name="Powell A.J."/>
            <person name="Barry K."/>
            <person name="Miller A.N."/>
            <person name="Grigoriev I.V."/>
            <person name="Debuchy R."/>
            <person name="Gladieux P."/>
            <person name="Thoren M.H."/>
            <person name="Johannesson H."/>
        </authorList>
    </citation>
    <scope>NUCLEOTIDE SEQUENCE</scope>
    <source>
        <strain evidence="2">8032-3</strain>
    </source>
</reference>
<accession>A0AAJ0BQ54</accession>
<name>A0AAJ0BQ54_9PEZI</name>
<sequence length="456" mass="50637">MPQTLTKSNSFLGIRIEEAPGTSFEPGDTIIGRVYRKTRAVSPRASVTISLHGGSEFKIVVRNGQSSTFRRHDFFNARDTTYTIFDGPLHIEPASSGVAWPFAITIPSSFDHLSLDRGVPEDHSHPSLGPDDVAARPLPSTFSTGNPVFPQNPRAFVEYFLQAELRLYNHRSTDVYEATLPLSMVNSPEPPITNYHLRLAKFQRGVNSQRLVPGMEDAELTFTQRTQKFFGSPKIPNFIFQAQVEIPTVMQLNDPHPIPICLRVNPLWAKTSDIIRGVPQKVKLTSLALVLKADTEVKWSDIFNTQHASTLHKPDLTVDAAFHALGHDLYVPCSVEDPPLDVGQLVNFRIGPHGRISPAPDYSGQPRVYPCFTTNNIRHSHRLQWEVRLLVAGETVEVMGEGQVTVLSPSDSSGRSAWMRPPTAPENTDSWIRPPAEEEKEEDVAPPSFTEAQNGG</sequence>
<gene>
    <name evidence="2" type="ORF">QBC33DRAFT_574546</name>
</gene>
<comment type="caution">
    <text evidence="2">The sequence shown here is derived from an EMBL/GenBank/DDBJ whole genome shotgun (WGS) entry which is preliminary data.</text>
</comment>
<organism evidence="2 3">
    <name type="scientific">Phialemonium atrogriseum</name>
    <dbReference type="NCBI Taxonomy" id="1093897"/>
    <lineage>
        <taxon>Eukaryota</taxon>
        <taxon>Fungi</taxon>
        <taxon>Dikarya</taxon>
        <taxon>Ascomycota</taxon>
        <taxon>Pezizomycotina</taxon>
        <taxon>Sordariomycetes</taxon>
        <taxon>Sordariomycetidae</taxon>
        <taxon>Cephalothecales</taxon>
        <taxon>Cephalothecaceae</taxon>
        <taxon>Phialemonium</taxon>
    </lineage>
</organism>